<feature type="compositionally biased region" description="Low complexity" evidence="1">
    <location>
        <begin position="14"/>
        <end position="31"/>
    </location>
</feature>
<proteinExistence type="predicted"/>
<keyword evidence="3" id="KW-1185">Reference proteome</keyword>
<sequence length="194" mass="21229">MLGAGTPLDPPRASSPGSQPTPSSPSRSPSRTVRHRSGSKGGSDVEQRLSFQGSARKGETGPRSQRCSVDAGQEPEEGPSARGPVEPAGGPVELTPEQQEQLAQEQKMKQLQMVFNRFKVPGEPDLHVDDLEELLRFLGYCLVKQSSLGTIAQKVTSYDYMDFGEFCSFLERYEAHEQQLCRDIFERNDADGGG</sequence>
<gene>
    <name evidence="2" type="ORF">PCOR1329_LOCUS70113</name>
</gene>
<evidence type="ECO:0000313" key="3">
    <source>
        <dbReference type="Proteomes" id="UP001189429"/>
    </source>
</evidence>
<name>A0ABN9WS69_9DINO</name>
<evidence type="ECO:0000256" key="1">
    <source>
        <dbReference type="SAM" id="MobiDB-lite"/>
    </source>
</evidence>
<dbReference type="EMBL" id="CAUYUJ010019243">
    <property type="protein sequence ID" value="CAK0889622.1"/>
    <property type="molecule type" value="Genomic_DNA"/>
</dbReference>
<protein>
    <submittedName>
        <fullName evidence="2">Uncharacterized protein</fullName>
    </submittedName>
</protein>
<feature type="non-terminal residue" evidence="2">
    <location>
        <position position="194"/>
    </location>
</feature>
<organism evidence="2 3">
    <name type="scientific">Prorocentrum cordatum</name>
    <dbReference type="NCBI Taxonomy" id="2364126"/>
    <lineage>
        <taxon>Eukaryota</taxon>
        <taxon>Sar</taxon>
        <taxon>Alveolata</taxon>
        <taxon>Dinophyceae</taxon>
        <taxon>Prorocentrales</taxon>
        <taxon>Prorocentraceae</taxon>
        <taxon>Prorocentrum</taxon>
    </lineage>
</organism>
<evidence type="ECO:0000313" key="2">
    <source>
        <dbReference type="EMBL" id="CAK0889622.1"/>
    </source>
</evidence>
<feature type="region of interest" description="Disordered" evidence="1">
    <location>
        <begin position="1"/>
        <end position="100"/>
    </location>
</feature>
<accession>A0ABN9WS69</accession>
<dbReference type="InterPro" id="IPR011992">
    <property type="entry name" value="EF-hand-dom_pair"/>
</dbReference>
<dbReference type="Proteomes" id="UP001189429">
    <property type="component" value="Unassembled WGS sequence"/>
</dbReference>
<dbReference type="SUPFAM" id="SSF47473">
    <property type="entry name" value="EF-hand"/>
    <property type="match status" value="1"/>
</dbReference>
<comment type="caution">
    <text evidence="2">The sequence shown here is derived from an EMBL/GenBank/DDBJ whole genome shotgun (WGS) entry which is preliminary data.</text>
</comment>
<dbReference type="Gene3D" id="1.10.238.10">
    <property type="entry name" value="EF-hand"/>
    <property type="match status" value="1"/>
</dbReference>
<reference evidence="2" key="1">
    <citation type="submission" date="2023-10" db="EMBL/GenBank/DDBJ databases">
        <authorList>
            <person name="Chen Y."/>
            <person name="Shah S."/>
            <person name="Dougan E. K."/>
            <person name="Thang M."/>
            <person name="Chan C."/>
        </authorList>
    </citation>
    <scope>NUCLEOTIDE SEQUENCE [LARGE SCALE GENOMIC DNA]</scope>
</reference>